<dbReference type="Proteomes" id="UP001174691">
    <property type="component" value="Unassembled WGS sequence"/>
</dbReference>
<accession>A0AA38RIS9</accession>
<name>A0AA38RIS9_9PEZI</name>
<dbReference type="EMBL" id="JANBVN010000122">
    <property type="protein sequence ID" value="KAJ9142526.1"/>
    <property type="molecule type" value="Genomic_DNA"/>
</dbReference>
<dbReference type="AlphaFoldDB" id="A0AA38RIS9"/>
<dbReference type="SUPFAM" id="SSF51695">
    <property type="entry name" value="PLC-like phosphodiesterases"/>
    <property type="match status" value="1"/>
</dbReference>
<sequence length="432" mass="47567">MAEHPDVEGYPEPEHQHERLCNFFSDGLRRSRVRLYQMAIFASMGWIGWLLLGLSNAPHRTYATCPQPSLPDLALQQVLSDASQIFGISPPPPSKMTTGATWMSHYPDSTQLTHLTIPGAHDAATWNFSASTRDSLPPDAGTRDPAYFRTQRASIASSLEAGLRFFDLRYALDPTGTTLVFWHHDALLSEVARVSDVMFGFYAWLEAHKTETLLLSFQYEGGTAPGAENSALVQRQLFDVLTSPGARRYILQTRDELGALGPARGKIALLRRFDLDGLPPAYEASLPGIHLSPTLWPVNSPGFELVYNPSRRLAAYIEDYYETNDLPVGLNASVNIAKKFEAVAAHLRMAAGEEGKEDSLFITFASGEHSDNVPPVFPEIMAVGNGTEYTPDGGVNQQLIPVLRDLKGQRLGVVVLDYWDEPGELVDAILGL</sequence>
<comment type="caution">
    <text evidence="1">The sequence shown here is derived from an EMBL/GenBank/DDBJ whole genome shotgun (WGS) entry which is preliminary data.</text>
</comment>
<evidence type="ECO:0000313" key="1">
    <source>
        <dbReference type="EMBL" id="KAJ9142526.1"/>
    </source>
</evidence>
<gene>
    <name evidence="1" type="ORF">NKR19_g7196</name>
</gene>
<dbReference type="InterPro" id="IPR017946">
    <property type="entry name" value="PLC-like_Pdiesterase_TIM-brl"/>
</dbReference>
<proteinExistence type="predicted"/>
<dbReference type="PANTHER" id="PTHR13593">
    <property type="match status" value="1"/>
</dbReference>
<dbReference type="GO" id="GO:0008081">
    <property type="term" value="F:phosphoric diester hydrolase activity"/>
    <property type="evidence" value="ECO:0007669"/>
    <property type="project" value="InterPro"/>
</dbReference>
<evidence type="ECO:0000313" key="2">
    <source>
        <dbReference type="Proteomes" id="UP001174691"/>
    </source>
</evidence>
<dbReference type="Gene3D" id="3.20.20.190">
    <property type="entry name" value="Phosphatidylinositol (PI) phosphodiesterase"/>
    <property type="match status" value="1"/>
</dbReference>
<dbReference type="PANTHER" id="PTHR13593:SF116">
    <property type="entry name" value="PLC-LIKE PHOSPHODIESTERASE"/>
    <property type="match status" value="1"/>
</dbReference>
<dbReference type="InterPro" id="IPR051057">
    <property type="entry name" value="PI-PLC_domain"/>
</dbReference>
<dbReference type="PROSITE" id="PS50007">
    <property type="entry name" value="PIPLC_X_DOMAIN"/>
    <property type="match status" value="1"/>
</dbReference>
<dbReference type="GO" id="GO:0006629">
    <property type="term" value="P:lipid metabolic process"/>
    <property type="evidence" value="ECO:0007669"/>
    <property type="project" value="InterPro"/>
</dbReference>
<organism evidence="1 2">
    <name type="scientific">Coniochaeta hoffmannii</name>
    <dbReference type="NCBI Taxonomy" id="91930"/>
    <lineage>
        <taxon>Eukaryota</taxon>
        <taxon>Fungi</taxon>
        <taxon>Dikarya</taxon>
        <taxon>Ascomycota</taxon>
        <taxon>Pezizomycotina</taxon>
        <taxon>Sordariomycetes</taxon>
        <taxon>Sordariomycetidae</taxon>
        <taxon>Coniochaetales</taxon>
        <taxon>Coniochaetaceae</taxon>
        <taxon>Coniochaeta</taxon>
    </lineage>
</organism>
<keyword evidence="2" id="KW-1185">Reference proteome</keyword>
<protein>
    <submittedName>
        <fullName evidence="1">PLC-like phosphodiesterase</fullName>
    </submittedName>
</protein>
<reference evidence="1" key="1">
    <citation type="submission" date="2022-07" db="EMBL/GenBank/DDBJ databases">
        <title>Fungi with potential for degradation of polypropylene.</title>
        <authorList>
            <person name="Gostincar C."/>
        </authorList>
    </citation>
    <scope>NUCLEOTIDE SEQUENCE</scope>
    <source>
        <strain evidence="1">EXF-13287</strain>
    </source>
</reference>